<evidence type="ECO:0000256" key="1">
    <source>
        <dbReference type="SAM" id="Phobius"/>
    </source>
</evidence>
<evidence type="ECO:0000313" key="2">
    <source>
        <dbReference type="EMBL" id="AUW41181.1"/>
    </source>
</evidence>
<dbReference type="AlphaFoldDB" id="A0A2K9YZ89"/>
<evidence type="ECO:0000313" key="3">
    <source>
        <dbReference type="Proteomes" id="UP000238523"/>
    </source>
</evidence>
<proteinExistence type="predicted"/>
<keyword evidence="1" id="KW-0472">Membrane</keyword>
<organism evidence="2 3">
    <name type="scientific">Rhizobium leguminosarum</name>
    <dbReference type="NCBI Taxonomy" id="384"/>
    <lineage>
        <taxon>Bacteria</taxon>
        <taxon>Pseudomonadati</taxon>
        <taxon>Pseudomonadota</taxon>
        <taxon>Alphaproteobacteria</taxon>
        <taxon>Hyphomicrobiales</taxon>
        <taxon>Rhizobiaceae</taxon>
        <taxon>Rhizobium/Agrobacterium group</taxon>
        <taxon>Rhizobium</taxon>
    </lineage>
</organism>
<protein>
    <submittedName>
        <fullName evidence="2">Uncharacterized protein</fullName>
    </submittedName>
</protein>
<dbReference type="Proteomes" id="UP000238523">
    <property type="component" value="Chromosome"/>
</dbReference>
<name>A0A2K9YZ89_RHILE</name>
<sequence length="57" mass="6645">MSDELLRQLIAGQQKIERLLNQLVTIAILFFVLTVIMPTVTPIMKHYGWYNTLGWPE</sequence>
<reference evidence="2 3" key="1">
    <citation type="submission" date="2017-11" db="EMBL/GenBank/DDBJ databases">
        <title>Complete genome of Rhizobium leguminosarum Norway, an ineffective micro-symbiont.</title>
        <authorList>
            <person name="Hoffrichter A."/>
            <person name="Liang J."/>
            <person name="Brachmann A."/>
            <person name="Marin M."/>
        </authorList>
    </citation>
    <scope>NUCLEOTIDE SEQUENCE [LARGE SCALE GENOMIC DNA]</scope>
    <source>
        <strain evidence="2 3">Norway</strain>
    </source>
</reference>
<dbReference type="RefSeq" id="WP_158686901.1">
    <property type="nucleotide sequence ID" value="NZ_CP025012.1"/>
</dbReference>
<keyword evidence="1" id="KW-0812">Transmembrane</keyword>
<accession>A0A2K9YZ89</accession>
<keyword evidence="1" id="KW-1133">Transmembrane helix</keyword>
<feature type="transmembrane region" description="Helical" evidence="1">
    <location>
        <begin position="20"/>
        <end position="40"/>
    </location>
</feature>
<dbReference type="EMBL" id="CP025012">
    <property type="protein sequence ID" value="AUW41181.1"/>
    <property type="molecule type" value="Genomic_DNA"/>
</dbReference>
<gene>
    <name evidence="2" type="ORF">CUJ84_Chr000776</name>
</gene>